<evidence type="ECO:0000256" key="1">
    <source>
        <dbReference type="SAM" id="Phobius"/>
    </source>
</evidence>
<comment type="caution">
    <text evidence="3">The sequence shown here is derived from an EMBL/GenBank/DDBJ whole genome shotgun (WGS) entry which is preliminary data.</text>
</comment>
<accession>A0ABS3W861</accession>
<dbReference type="EMBL" id="JAGGDJ010000004">
    <property type="protein sequence ID" value="MBO7744499.1"/>
    <property type="molecule type" value="Genomic_DNA"/>
</dbReference>
<keyword evidence="1" id="KW-1133">Transmembrane helix</keyword>
<feature type="transmembrane region" description="Helical" evidence="1">
    <location>
        <begin position="159"/>
        <end position="179"/>
    </location>
</feature>
<dbReference type="PANTHER" id="PTHR36834:SF2">
    <property type="entry name" value="MEMBRANE PROTEIN"/>
    <property type="match status" value="1"/>
</dbReference>
<feature type="transmembrane region" description="Helical" evidence="1">
    <location>
        <begin position="7"/>
        <end position="28"/>
    </location>
</feature>
<dbReference type="PANTHER" id="PTHR36834">
    <property type="entry name" value="MEMBRANE PROTEIN-RELATED"/>
    <property type="match status" value="1"/>
</dbReference>
<evidence type="ECO:0000259" key="2">
    <source>
        <dbReference type="Pfam" id="PF04892"/>
    </source>
</evidence>
<keyword evidence="1" id="KW-0812">Transmembrane</keyword>
<evidence type="ECO:0000313" key="3">
    <source>
        <dbReference type="EMBL" id="MBO7744499.1"/>
    </source>
</evidence>
<protein>
    <submittedName>
        <fullName evidence="3">VanZ family protein</fullName>
    </submittedName>
</protein>
<feature type="domain" description="VanZ-like" evidence="2">
    <location>
        <begin position="16"/>
        <end position="144"/>
    </location>
</feature>
<keyword evidence="4" id="KW-1185">Reference proteome</keyword>
<evidence type="ECO:0000313" key="4">
    <source>
        <dbReference type="Proteomes" id="UP000670947"/>
    </source>
</evidence>
<proteinExistence type="predicted"/>
<dbReference type="InterPro" id="IPR006976">
    <property type="entry name" value="VanZ-like"/>
</dbReference>
<feature type="transmembrane region" description="Helical" evidence="1">
    <location>
        <begin position="70"/>
        <end position="91"/>
    </location>
</feature>
<feature type="transmembrane region" description="Helical" evidence="1">
    <location>
        <begin position="129"/>
        <end position="150"/>
    </location>
</feature>
<dbReference type="Pfam" id="PF04892">
    <property type="entry name" value="VanZ"/>
    <property type="match status" value="1"/>
</dbReference>
<keyword evidence="1" id="KW-0472">Membrane</keyword>
<sequence>MIRRESIITVILYGVFICYIVLLMKILFFSRVSILELFDGQRAIVRSINLVPLSSISDFLSGSSVNLKQFALANVGGNILIFIPLGVYVSVLRNNHSGRSHLLLILSMSLAVEVIQGLLGIGTADIDDILLNGLGGWIGIFACASLRFLFREEKNVRAFIAALSALVGVPVMFYLLFMIKMRF</sequence>
<organism evidence="3 4">
    <name type="scientific">Paenibacillus artemisiicola</name>
    <dbReference type="NCBI Taxonomy" id="1172618"/>
    <lineage>
        <taxon>Bacteria</taxon>
        <taxon>Bacillati</taxon>
        <taxon>Bacillota</taxon>
        <taxon>Bacilli</taxon>
        <taxon>Bacillales</taxon>
        <taxon>Paenibacillaceae</taxon>
        <taxon>Paenibacillus</taxon>
    </lineage>
</organism>
<dbReference type="InterPro" id="IPR053150">
    <property type="entry name" value="Teicoplanin_resist-assoc"/>
</dbReference>
<gene>
    <name evidence="3" type="ORF">I8J29_09850</name>
</gene>
<dbReference type="Proteomes" id="UP000670947">
    <property type="component" value="Unassembled WGS sequence"/>
</dbReference>
<feature type="transmembrane region" description="Helical" evidence="1">
    <location>
        <begin position="103"/>
        <end position="123"/>
    </location>
</feature>
<name>A0ABS3W861_9BACL</name>
<reference evidence="3 4" key="1">
    <citation type="submission" date="2021-03" db="EMBL/GenBank/DDBJ databases">
        <title>Paenibacillus artemisicola MWE-103 whole genome sequence.</title>
        <authorList>
            <person name="Ham Y.J."/>
        </authorList>
    </citation>
    <scope>NUCLEOTIDE SEQUENCE [LARGE SCALE GENOMIC DNA]</scope>
    <source>
        <strain evidence="3 4">MWE-103</strain>
    </source>
</reference>